<dbReference type="STRING" id="1125876.SAMN05443292_1832"/>
<dbReference type="SUPFAM" id="SSF54001">
    <property type="entry name" value="Cysteine proteinases"/>
    <property type="match status" value="1"/>
</dbReference>
<dbReference type="AlphaFoldDB" id="A0A1I3GGG0"/>
<accession>A0A1I3GGG0</accession>
<keyword evidence="1" id="KW-0732">Signal</keyword>
<reference evidence="3 4" key="1">
    <citation type="submission" date="2016-10" db="EMBL/GenBank/DDBJ databases">
        <authorList>
            <person name="de Groot N.N."/>
        </authorList>
    </citation>
    <scope>NUCLEOTIDE SEQUENCE [LARGE SCALE GENOMIC DNA]</scope>
    <source>
        <strain evidence="3 4">DSM 26000</strain>
    </source>
</reference>
<dbReference type="InterPro" id="IPR024618">
    <property type="entry name" value="DUF3857"/>
</dbReference>
<gene>
    <name evidence="3" type="ORF">SAMN05443292_1832</name>
</gene>
<protein>
    <recommendedName>
        <fullName evidence="2">DUF3857 domain-containing protein</fullName>
    </recommendedName>
</protein>
<dbReference type="InterPro" id="IPR038765">
    <property type="entry name" value="Papain-like_cys_pep_sf"/>
</dbReference>
<evidence type="ECO:0000259" key="2">
    <source>
        <dbReference type="Pfam" id="PF12969"/>
    </source>
</evidence>
<feature type="domain" description="DUF3857" evidence="2">
    <location>
        <begin position="53"/>
        <end position="205"/>
    </location>
</feature>
<name>A0A1I3GGG0_9FLAO</name>
<feature type="signal peptide" evidence="1">
    <location>
        <begin position="1"/>
        <end position="18"/>
    </location>
</feature>
<evidence type="ECO:0000313" key="4">
    <source>
        <dbReference type="Proteomes" id="UP000198931"/>
    </source>
</evidence>
<dbReference type="OrthoDB" id="8595007at2"/>
<dbReference type="Gene3D" id="3.10.620.30">
    <property type="match status" value="1"/>
</dbReference>
<dbReference type="Gene3D" id="2.60.120.1130">
    <property type="match status" value="1"/>
</dbReference>
<sequence length="627" mass="71854">MYRRLYILPFFLPLFTLAQNFSIASISDSLRKNAYAVIRNHTENYTVNSVKDMDITEETTISILSSSGENFSVIGIPYNPTTRVSDIKVIIYDEDGKEVKKFSKKDFSDVSNNPSNALYVDDRVLFLKPVVGKYPYTLKYSFTTSTSNTAFLNFRPLNKYNLAVEKSQITFNNKSGIQLNSKIYDTFLAKVSKSEVAGMSQYTYQNIPALEEETLAPSIDVLVPHVDFAMQKFSLARREGDNTSWNSFGKWYYNDLLMPVSQITPEIQKEVNDLNLTGTTAEKVKKLYQYMQSKTHYIFVAMGIGGWQPMVADDVRKKGYGDCKALTNYMRTLLQAAGIKAYYCVINDNESAKSFDPDFTEIAGNHAILMIPTEKEPIWLENTSQNVAFNHLMYTSNYRNVLAVKEDGIDLIKTPVYKPEDSKEILNSKIKINLDNSINTDSKFSFTGGQYDQNMGLLFKDNSDLKESLKNRHGNLHIENLNVENLFNNRDNAEINYELKFTASDFSKKLGDDIFFRVMPFYSSTMLSSDPDRKLPFENSFPFQDDYSVEFEIPAGYKFSEMPKDQDLKSEFGAYSISFKNENGKLMVHRILTINRGNYPKEKYQNYVDFRKKTSSLDNTKVLITKL</sequence>
<dbReference type="Pfam" id="PF12969">
    <property type="entry name" value="DUF3857"/>
    <property type="match status" value="1"/>
</dbReference>
<dbReference type="RefSeq" id="WP_090079870.1">
    <property type="nucleotide sequence ID" value="NZ_FOQT01000003.1"/>
</dbReference>
<dbReference type="EMBL" id="FOQT01000003">
    <property type="protein sequence ID" value="SFI22549.1"/>
    <property type="molecule type" value="Genomic_DNA"/>
</dbReference>
<keyword evidence="4" id="KW-1185">Reference proteome</keyword>
<proteinExistence type="predicted"/>
<evidence type="ECO:0000256" key="1">
    <source>
        <dbReference type="SAM" id="SignalP"/>
    </source>
</evidence>
<organism evidence="3 4">
    <name type="scientific">Halpernia frigidisoli</name>
    <dbReference type="NCBI Taxonomy" id="1125876"/>
    <lineage>
        <taxon>Bacteria</taxon>
        <taxon>Pseudomonadati</taxon>
        <taxon>Bacteroidota</taxon>
        <taxon>Flavobacteriia</taxon>
        <taxon>Flavobacteriales</taxon>
        <taxon>Weeksellaceae</taxon>
        <taxon>Chryseobacterium group</taxon>
        <taxon>Halpernia</taxon>
    </lineage>
</organism>
<dbReference type="Gene3D" id="2.60.40.3140">
    <property type="match status" value="1"/>
</dbReference>
<evidence type="ECO:0000313" key="3">
    <source>
        <dbReference type="EMBL" id="SFI22549.1"/>
    </source>
</evidence>
<dbReference type="Proteomes" id="UP000198931">
    <property type="component" value="Unassembled WGS sequence"/>
</dbReference>
<feature type="chain" id="PRO_5011521294" description="DUF3857 domain-containing protein" evidence="1">
    <location>
        <begin position="19"/>
        <end position="627"/>
    </location>
</feature>